<comment type="similarity">
    <text evidence="1">Belongs to the metallo-dependent hydrolases superfamily. NagA family.</text>
</comment>
<accession>A0ABU2B0J2</accession>
<dbReference type="EMBL" id="JAVDYJ010000001">
    <property type="protein sequence ID" value="MDR7346801.1"/>
    <property type="molecule type" value="Genomic_DNA"/>
</dbReference>
<evidence type="ECO:0000313" key="3">
    <source>
        <dbReference type="EMBL" id="MDR7346801.1"/>
    </source>
</evidence>
<dbReference type="PANTHER" id="PTHR11113">
    <property type="entry name" value="N-ACETYLGLUCOSAMINE-6-PHOSPHATE DEACETYLASE"/>
    <property type="match status" value="1"/>
</dbReference>
<dbReference type="RefSeq" id="WP_310172212.1">
    <property type="nucleotide sequence ID" value="NZ_BAABHE010000002.1"/>
</dbReference>
<name>A0ABU2B0J2_9MICC</name>
<gene>
    <name evidence="3" type="ORF">J2S62_001058</name>
</gene>
<keyword evidence="4" id="KW-1185">Reference proteome</keyword>
<proteinExistence type="inferred from homology"/>
<comment type="caution">
    <text evidence="3">The sequence shown here is derived from an EMBL/GenBank/DDBJ whole genome shotgun (WGS) entry which is preliminary data.</text>
</comment>
<dbReference type="InterPro" id="IPR032466">
    <property type="entry name" value="Metal_Hydrolase"/>
</dbReference>
<dbReference type="EC" id="3.5.1.25" evidence="3"/>
<dbReference type="Gene3D" id="3.20.20.140">
    <property type="entry name" value="Metal-dependent hydrolases"/>
    <property type="match status" value="1"/>
</dbReference>
<dbReference type="SUPFAM" id="SSF51556">
    <property type="entry name" value="Metallo-dependent hydrolases"/>
    <property type="match status" value="1"/>
</dbReference>
<evidence type="ECO:0000313" key="4">
    <source>
        <dbReference type="Proteomes" id="UP001183794"/>
    </source>
</evidence>
<keyword evidence="2 3" id="KW-0378">Hydrolase</keyword>
<evidence type="ECO:0000256" key="2">
    <source>
        <dbReference type="ARBA" id="ARBA00022801"/>
    </source>
</evidence>
<dbReference type="PANTHER" id="PTHR11113:SF14">
    <property type="entry name" value="N-ACETYLGLUCOSAMINE-6-PHOSPHATE DEACETYLASE"/>
    <property type="match status" value="1"/>
</dbReference>
<dbReference type="GO" id="GO:0008448">
    <property type="term" value="F:N-acetylglucosamine-6-phosphate deacetylase activity"/>
    <property type="evidence" value="ECO:0007669"/>
    <property type="project" value="UniProtKB-EC"/>
</dbReference>
<evidence type="ECO:0000256" key="1">
    <source>
        <dbReference type="ARBA" id="ARBA00010716"/>
    </source>
</evidence>
<reference evidence="3 4" key="1">
    <citation type="submission" date="2023-07" db="EMBL/GenBank/DDBJ databases">
        <title>Sequencing the genomes of 1000 actinobacteria strains.</title>
        <authorList>
            <person name="Klenk H.-P."/>
        </authorList>
    </citation>
    <scope>NUCLEOTIDE SEQUENCE [LARGE SCALE GENOMIC DNA]</scope>
    <source>
        <strain evidence="3 4">DSM 22966</strain>
    </source>
</reference>
<sequence>MPTPDSSNSCAQTFIDRHIHGIAGVDFATSPLPHIRDALTLLATRRTATVTASLPTLDLPALSDACERLQELHSAGLVAGVHLEGPFLAPDFSGAHPHHALQTPNSDSGQRYLEYVLGQQRDTGIFTMMTLAPELPGAQKLIEQLVQHGIEPALGHTGANYEQMRKAISQIHALTGRPVMITHVYNAMRGFHHRDPGPLLAVVEAAQNQRVTVELIADGIHVDLGLVRWWFQHYPETVRLVSDASAATPVPGHAAIPDATFRLGHAVLSGNVDNGPRLSDGRTIASGGKDLLAIHDDLVAAGFDHALVCAAMR</sequence>
<organism evidence="3 4">
    <name type="scientific">Enteractinococcus fodinae</name>
    <dbReference type="NCBI Taxonomy" id="684663"/>
    <lineage>
        <taxon>Bacteria</taxon>
        <taxon>Bacillati</taxon>
        <taxon>Actinomycetota</taxon>
        <taxon>Actinomycetes</taxon>
        <taxon>Micrococcales</taxon>
        <taxon>Micrococcaceae</taxon>
    </lineage>
</organism>
<protein>
    <submittedName>
        <fullName evidence="3">N-acetylglucosamine-6-phosphate deacetylase</fullName>
        <ecNumber evidence="3">3.5.1.25</ecNumber>
    </submittedName>
</protein>
<dbReference type="Proteomes" id="UP001183794">
    <property type="component" value="Unassembled WGS sequence"/>
</dbReference>